<dbReference type="EMBL" id="JBAKAP010000009">
    <property type="protein sequence ID" value="MEL0617203.1"/>
    <property type="molecule type" value="Genomic_DNA"/>
</dbReference>
<evidence type="ECO:0000256" key="8">
    <source>
        <dbReference type="ARBA" id="ARBA00047715"/>
    </source>
</evidence>
<keyword evidence="11" id="KW-0032">Aminotransferase</keyword>
<keyword evidence="6 9" id="KW-0093">Biotin biosynthesis</keyword>
<dbReference type="SUPFAM" id="SSF53474">
    <property type="entry name" value="alpha/beta-Hydrolases"/>
    <property type="match status" value="1"/>
</dbReference>
<comment type="subunit">
    <text evidence="4 9">Homodimer.</text>
</comment>
<name>A0ABU9GH20_COBMA</name>
<feature type="modified residue" description="N6-(pyridoxal phosphate)lysine" evidence="9">
    <location>
        <position position="267"/>
    </location>
</feature>
<evidence type="ECO:0000256" key="9">
    <source>
        <dbReference type="HAMAP-Rule" id="MF_01693"/>
    </source>
</evidence>
<dbReference type="InterPro" id="IPR050087">
    <property type="entry name" value="AON_synthase_class-II"/>
</dbReference>
<comment type="similarity">
    <text evidence="3 9">Belongs to the class-II pyridoxal-phosphate-dependent aminotransferase family. BioF subfamily.</text>
</comment>
<dbReference type="Gene3D" id="3.90.1150.10">
    <property type="entry name" value="Aspartate Aminotransferase, domain 1"/>
    <property type="match status" value="1"/>
</dbReference>
<dbReference type="Gene3D" id="3.40.50.1820">
    <property type="entry name" value="alpha/beta hydrolase"/>
    <property type="match status" value="1"/>
</dbReference>
<dbReference type="Proteomes" id="UP001378242">
    <property type="component" value="Unassembled WGS sequence"/>
</dbReference>
<dbReference type="InterPro" id="IPR004839">
    <property type="entry name" value="Aminotransferase_I/II_large"/>
</dbReference>
<comment type="cofactor">
    <cofactor evidence="1 9">
        <name>pyridoxal 5'-phosphate</name>
        <dbReference type="ChEBI" id="CHEBI:597326"/>
    </cofactor>
</comment>
<evidence type="ECO:0000313" key="11">
    <source>
        <dbReference type="EMBL" id="MEL0617203.1"/>
    </source>
</evidence>
<evidence type="ECO:0000256" key="4">
    <source>
        <dbReference type="ARBA" id="ARBA00011738"/>
    </source>
</evidence>
<dbReference type="HAMAP" id="MF_01693">
    <property type="entry name" value="BioF_aminotrans_2"/>
    <property type="match status" value="1"/>
</dbReference>
<evidence type="ECO:0000256" key="7">
    <source>
        <dbReference type="ARBA" id="ARBA00022898"/>
    </source>
</evidence>
<dbReference type="SUPFAM" id="SSF53383">
    <property type="entry name" value="PLP-dependent transferases"/>
    <property type="match status" value="1"/>
</dbReference>
<comment type="caution">
    <text evidence="11">The sequence shown here is derived from an EMBL/GenBank/DDBJ whole genome shotgun (WGS) entry which is preliminary data.</text>
</comment>
<dbReference type="Pfam" id="PF00155">
    <property type="entry name" value="Aminotran_1_2"/>
    <property type="match status" value="1"/>
</dbReference>
<dbReference type="RefSeq" id="WP_341542447.1">
    <property type="nucleotide sequence ID" value="NZ_JBAKAP010000009.1"/>
</dbReference>
<feature type="binding site" evidence="9">
    <location>
        <position position="208"/>
    </location>
    <ligand>
        <name>pyridoxal 5'-phosphate</name>
        <dbReference type="ChEBI" id="CHEBI:597326"/>
    </ligand>
</feature>
<gene>
    <name evidence="9" type="primary">bioF</name>
    <name evidence="11" type="ORF">V6243_10170</name>
</gene>
<evidence type="ECO:0000256" key="2">
    <source>
        <dbReference type="ARBA" id="ARBA00004746"/>
    </source>
</evidence>
<dbReference type="CDD" id="cd06454">
    <property type="entry name" value="KBL_like"/>
    <property type="match status" value="1"/>
</dbReference>
<dbReference type="Gene3D" id="3.40.640.10">
    <property type="entry name" value="Type I PLP-dependent aspartate aminotransferase-like (Major domain)"/>
    <property type="match status" value="1"/>
</dbReference>
<comment type="pathway">
    <text evidence="2 9">Cofactor biosynthesis; biotin biosynthesis.</text>
</comment>
<dbReference type="PROSITE" id="PS00599">
    <property type="entry name" value="AA_TRANSFER_CLASS_2"/>
    <property type="match status" value="1"/>
</dbReference>
<evidence type="ECO:0000256" key="6">
    <source>
        <dbReference type="ARBA" id="ARBA00022756"/>
    </source>
</evidence>
<dbReference type="PANTHER" id="PTHR13693">
    <property type="entry name" value="CLASS II AMINOTRANSFERASE/8-AMINO-7-OXONONANOATE SYNTHASE"/>
    <property type="match status" value="1"/>
</dbReference>
<evidence type="ECO:0000313" key="12">
    <source>
        <dbReference type="Proteomes" id="UP001378242"/>
    </source>
</evidence>
<dbReference type="InterPro" id="IPR015424">
    <property type="entry name" value="PyrdxlP-dep_Trfase"/>
</dbReference>
<dbReference type="InterPro" id="IPR015421">
    <property type="entry name" value="PyrdxlP-dep_Trfase_major"/>
</dbReference>
<feature type="binding site" evidence="9">
    <location>
        <position position="236"/>
    </location>
    <ligand>
        <name>pyridoxal 5'-phosphate</name>
        <dbReference type="ChEBI" id="CHEBI:597326"/>
    </ligand>
</feature>
<comment type="catalytic activity">
    <reaction evidence="8 9">
        <text>6-carboxyhexanoyl-[ACP] + L-alanine + H(+) = (8S)-8-amino-7-oxononanoate + holo-[ACP] + CO2</text>
        <dbReference type="Rhea" id="RHEA:42288"/>
        <dbReference type="Rhea" id="RHEA-COMP:9685"/>
        <dbReference type="Rhea" id="RHEA-COMP:9955"/>
        <dbReference type="ChEBI" id="CHEBI:15378"/>
        <dbReference type="ChEBI" id="CHEBI:16526"/>
        <dbReference type="ChEBI" id="CHEBI:57972"/>
        <dbReference type="ChEBI" id="CHEBI:64479"/>
        <dbReference type="ChEBI" id="CHEBI:78846"/>
        <dbReference type="ChEBI" id="CHEBI:149468"/>
        <dbReference type="EC" id="2.3.1.47"/>
    </reaction>
</comment>
<keyword evidence="7 9" id="KW-0663">Pyridoxal phosphate</keyword>
<dbReference type="InterPro" id="IPR022834">
    <property type="entry name" value="AONS_Proteobacteria"/>
</dbReference>
<evidence type="ECO:0000256" key="3">
    <source>
        <dbReference type="ARBA" id="ARBA00010008"/>
    </source>
</evidence>
<evidence type="ECO:0000259" key="10">
    <source>
        <dbReference type="Pfam" id="PF00155"/>
    </source>
</evidence>
<comment type="function">
    <text evidence="9">Catalyzes the decarboxylative condensation of pimeloyl-[acyl-carrier protein] and L-alanine to produce 8-amino-7-oxononanoate (AON), [acyl-carrier protein], and carbon dioxide.</text>
</comment>
<dbReference type="PANTHER" id="PTHR13693:SF100">
    <property type="entry name" value="8-AMINO-7-OXONONANOATE SYNTHASE"/>
    <property type="match status" value="1"/>
</dbReference>
<dbReference type="GO" id="GO:0008483">
    <property type="term" value="F:transaminase activity"/>
    <property type="evidence" value="ECO:0007669"/>
    <property type="project" value="UniProtKB-KW"/>
</dbReference>
<feature type="binding site" evidence="9">
    <location>
        <position position="264"/>
    </location>
    <ligand>
        <name>pyridoxal 5'-phosphate</name>
        <dbReference type="ChEBI" id="CHEBI:597326"/>
    </ligand>
</feature>
<dbReference type="InterPro" id="IPR029058">
    <property type="entry name" value="AB_hydrolase_fold"/>
</dbReference>
<dbReference type="InterPro" id="IPR015422">
    <property type="entry name" value="PyrdxlP-dep_Trfase_small"/>
</dbReference>
<keyword evidence="12" id="KW-1185">Reference proteome</keyword>
<organism evidence="11 12">
    <name type="scientific">Cobetia marina</name>
    <name type="common">Deleya marina</name>
    <dbReference type="NCBI Taxonomy" id="28258"/>
    <lineage>
        <taxon>Bacteria</taxon>
        <taxon>Pseudomonadati</taxon>
        <taxon>Pseudomonadota</taxon>
        <taxon>Gammaproteobacteria</taxon>
        <taxon>Oceanospirillales</taxon>
        <taxon>Halomonadaceae</taxon>
        <taxon>Cobetia</taxon>
    </lineage>
</organism>
<feature type="binding site" evidence="9">
    <location>
        <position position="157"/>
    </location>
    <ligand>
        <name>substrate</name>
    </ligand>
</feature>
<proteinExistence type="inferred from homology"/>
<feature type="binding site" evidence="9">
    <location>
        <position position="32"/>
    </location>
    <ligand>
        <name>substrate</name>
    </ligand>
</feature>
<protein>
    <recommendedName>
        <fullName evidence="9">8-amino-7-oxononanoate synthase</fullName>
        <shortName evidence="9">AONS</shortName>
        <ecNumber evidence="9">2.3.1.47</ecNumber>
    </recommendedName>
    <alternativeName>
        <fullName evidence="9">7-keto-8-amino-pelargonic acid synthase</fullName>
        <shortName evidence="9">7-KAP synthase</shortName>
        <shortName evidence="9">KAPA synthase</shortName>
    </alternativeName>
    <alternativeName>
        <fullName evidence="9">8-amino-7-ketopelargonate synthase</fullName>
    </alternativeName>
</protein>
<evidence type="ECO:0000256" key="5">
    <source>
        <dbReference type="ARBA" id="ARBA00022679"/>
    </source>
</evidence>
<feature type="binding site" evidence="9">
    <location>
        <begin position="126"/>
        <end position="127"/>
    </location>
    <ligand>
        <name>pyridoxal 5'-phosphate</name>
        <dbReference type="ChEBI" id="CHEBI:597326"/>
    </ligand>
</feature>
<keyword evidence="5 9" id="KW-0808">Transferase</keyword>
<sequence>MPTRSRTRSSGGASFAHLDDLLARREQVGRYRRRLTLGSPQGPNVSLSGQAADEEARPLLNFAANDYLGLANHPALVEAGCRAAHEFGVGSGSAHLVNGHQRAHHQLEARLAKLTGRPRALLFSTGFMANLGVIDALASASREAGRTLEIFHDRLNHASLLDGARLASSGNSTVRSRRFHHRDLEDLERQLARSQADDRLVISDGVFSMDGDCADITGLARACARHGAWLMIDDAHGVGVLGEHGEGLVGRDTPLAEVPVLVGTLGKALGSAGAFVAGSEALIESLIQLARPYIYTTAQPPHVAAATLAALDIVEQEPQRREHLAARVRQFREGCAALLAGSGLALGLPPVTAGAPSLLTDPMTPIQPLILGSETRALAWSAALRERGILVSAIRPPTVPAGSSRLRFTFSAAHSENDVETLLAALREVLESSTTRPTTGGRDMTRLTRLVLFNGWGIDARIWQPLKTRLAERQQAAERERTVRPATRPIEIVTADWPLAAPDDPEAAPSHLGGADTLWLGWSLGALRAEALATALPMDQRPAALIALAMGPAFITPDHATPETTLAHRRSPAPLPALPSTTLTTFQTAFARSPLASWQHFLRWQASGEPDPRDCLRQLRELIGTRPESSVDALSAGLEELATRRMSLTRAGQNLEFWLGRDDPLLAPGLAEALRDHGHQVVEYCGGHCLPLSRHDDLADALLTRMGHVVVAREEG</sequence>
<dbReference type="InterPro" id="IPR001917">
    <property type="entry name" value="Aminotrans_II_pyridoxalP_BS"/>
</dbReference>
<reference evidence="11 12" key="1">
    <citation type="submission" date="2024-02" db="EMBL/GenBank/DDBJ databases">
        <title>Bacteria isolated from the canopy kelp, Nereocystis luetkeana.</title>
        <authorList>
            <person name="Pfister C.A."/>
            <person name="Younker I.T."/>
            <person name="Light S.H."/>
        </authorList>
    </citation>
    <scope>NUCLEOTIDE SEQUENCE [LARGE SCALE GENOMIC DNA]</scope>
    <source>
        <strain evidence="11 12">TI.5.07</strain>
    </source>
</reference>
<evidence type="ECO:0000256" key="1">
    <source>
        <dbReference type="ARBA" id="ARBA00001933"/>
    </source>
</evidence>
<feature type="domain" description="Aminotransferase class I/classII large" evidence="10">
    <location>
        <begin position="58"/>
        <end position="426"/>
    </location>
</feature>
<feature type="binding site" evidence="9">
    <location>
        <position position="398"/>
    </location>
    <ligand>
        <name>substrate</name>
    </ligand>
</feature>
<accession>A0ABU9GH20</accession>
<dbReference type="EC" id="2.3.1.47" evidence="9"/>